<name>A0A2U9B5K3_SCOMX</name>
<reference evidence="1 2" key="1">
    <citation type="submission" date="2017-12" db="EMBL/GenBank/DDBJ databases">
        <title>Integrating genomic resources of turbot (Scophthalmus maximus) in depth evaluation of genetic and physical mapping variation across individuals.</title>
        <authorList>
            <person name="Martinez P."/>
        </authorList>
    </citation>
    <scope>NUCLEOTIDE SEQUENCE [LARGE SCALE GENOMIC DNA]</scope>
</reference>
<keyword evidence="2" id="KW-1185">Reference proteome</keyword>
<dbReference type="EMBL" id="CP026245">
    <property type="protein sequence ID" value="AWO99115.1"/>
    <property type="molecule type" value="Genomic_DNA"/>
</dbReference>
<gene>
    <name evidence="1" type="ORF">SMAX5B_013475</name>
</gene>
<evidence type="ECO:0000313" key="1">
    <source>
        <dbReference type="EMBL" id="AWO99115.1"/>
    </source>
</evidence>
<dbReference type="AlphaFoldDB" id="A0A2U9B5K3"/>
<accession>A0A2U9B5K3</accession>
<evidence type="ECO:0000313" key="2">
    <source>
        <dbReference type="Proteomes" id="UP000246464"/>
    </source>
</evidence>
<protein>
    <submittedName>
        <fullName evidence="1">Uncharacterized protein</fullName>
    </submittedName>
</protein>
<dbReference type="Proteomes" id="UP000246464">
    <property type="component" value="Chromosome 3"/>
</dbReference>
<proteinExistence type="predicted"/>
<sequence length="72" mass="8487">MLAPQRWLLQGDRLPEPVVDLDYVSHCRGFSSPQSLSDRSDHFYARRVIVSVRAKAHGAWHLWYQAMDFWTK</sequence>
<organism evidence="1 2">
    <name type="scientific">Scophthalmus maximus</name>
    <name type="common">Turbot</name>
    <name type="synonym">Psetta maxima</name>
    <dbReference type="NCBI Taxonomy" id="52904"/>
    <lineage>
        <taxon>Eukaryota</taxon>
        <taxon>Metazoa</taxon>
        <taxon>Chordata</taxon>
        <taxon>Craniata</taxon>
        <taxon>Vertebrata</taxon>
        <taxon>Euteleostomi</taxon>
        <taxon>Actinopterygii</taxon>
        <taxon>Neopterygii</taxon>
        <taxon>Teleostei</taxon>
        <taxon>Neoteleostei</taxon>
        <taxon>Acanthomorphata</taxon>
        <taxon>Carangaria</taxon>
        <taxon>Pleuronectiformes</taxon>
        <taxon>Pleuronectoidei</taxon>
        <taxon>Scophthalmidae</taxon>
        <taxon>Scophthalmus</taxon>
    </lineage>
</organism>